<dbReference type="Gramene" id="AET2Gv20762700.5">
    <property type="protein sequence ID" value="AET2Gv20762700.5"/>
    <property type="gene ID" value="AET2Gv20762700"/>
</dbReference>
<accession>A0A453C7R1</accession>
<proteinExistence type="predicted"/>
<evidence type="ECO:0000313" key="2">
    <source>
        <dbReference type="Proteomes" id="UP000015105"/>
    </source>
</evidence>
<dbReference type="AlphaFoldDB" id="A0A453C7R1"/>
<protein>
    <submittedName>
        <fullName evidence="1">Uncharacterized protein</fullName>
    </submittedName>
</protein>
<evidence type="ECO:0000313" key="1">
    <source>
        <dbReference type="EnsemblPlants" id="AET2Gv20762700.5"/>
    </source>
</evidence>
<keyword evidence="2" id="KW-1185">Reference proteome</keyword>
<reference evidence="2" key="1">
    <citation type="journal article" date="2014" name="Science">
        <title>Ancient hybridizations among the ancestral genomes of bread wheat.</title>
        <authorList>
            <consortium name="International Wheat Genome Sequencing Consortium,"/>
            <person name="Marcussen T."/>
            <person name="Sandve S.R."/>
            <person name="Heier L."/>
            <person name="Spannagl M."/>
            <person name="Pfeifer M."/>
            <person name="Jakobsen K.S."/>
            <person name="Wulff B.B."/>
            <person name="Steuernagel B."/>
            <person name="Mayer K.F."/>
            <person name="Olsen O.A."/>
        </authorList>
    </citation>
    <scope>NUCLEOTIDE SEQUENCE [LARGE SCALE GENOMIC DNA]</scope>
    <source>
        <strain evidence="2">cv. AL8/78</strain>
    </source>
</reference>
<dbReference type="Proteomes" id="UP000015105">
    <property type="component" value="Chromosome 2D"/>
</dbReference>
<name>A0A453C7R1_AEGTS</name>
<reference evidence="1" key="5">
    <citation type="journal article" date="2021" name="G3 (Bethesda)">
        <title>Aegilops tauschii genome assembly Aet v5.0 features greater sequence contiguity and improved annotation.</title>
        <authorList>
            <person name="Wang L."/>
            <person name="Zhu T."/>
            <person name="Rodriguez J.C."/>
            <person name="Deal K.R."/>
            <person name="Dubcovsky J."/>
            <person name="McGuire P.E."/>
            <person name="Lux T."/>
            <person name="Spannagl M."/>
            <person name="Mayer K.F.X."/>
            <person name="Baldrich P."/>
            <person name="Meyers B.C."/>
            <person name="Huo N."/>
            <person name="Gu Y.Q."/>
            <person name="Zhou H."/>
            <person name="Devos K.M."/>
            <person name="Bennetzen J.L."/>
            <person name="Unver T."/>
            <person name="Budak H."/>
            <person name="Gulick P.J."/>
            <person name="Galiba G."/>
            <person name="Kalapos B."/>
            <person name="Nelson D.R."/>
            <person name="Li P."/>
            <person name="You F.M."/>
            <person name="Luo M.C."/>
            <person name="Dvorak J."/>
        </authorList>
    </citation>
    <scope>NUCLEOTIDE SEQUENCE [LARGE SCALE GENOMIC DNA]</scope>
    <source>
        <strain evidence="1">cv. AL8/78</strain>
    </source>
</reference>
<organism evidence="1 2">
    <name type="scientific">Aegilops tauschii subsp. strangulata</name>
    <name type="common">Goatgrass</name>
    <dbReference type="NCBI Taxonomy" id="200361"/>
    <lineage>
        <taxon>Eukaryota</taxon>
        <taxon>Viridiplantae</taxon>
        <taxon>Streptophyta</taxon>
        <taxon>Embryophyta</taxon>
        <taxon>Tracheophyta</taxon>
        <taxon>Spermatophyta</taxon>
        <taxon>Magnoliopsida</taxon>
        <taxon>Liliopsida</taxon>
        <taxon>Poales</taxon>
        <taxon>Poaceae</taxon>
        <taxon>BOP clade</taxon>
        <taxon>Pooideae</taxon>
        <taxon>Triticodae</taxon>
        <taxon>Triticeae</taxon>
        <taxon>Triticinae</taxon>
        <taxon>Aegilops</taxon>
    </lineage>
</organism>
<reference evidence="1" key="3">
    <citation type="journal article" date="2017" name="Nature">
        <title>Genome sequence of the progenitor of the wheat D genome Aegilops tauschii.</title>
        <authorList>
            <person name="Luo M.C."/>
            <person name="Gu Y.Q."/>
            <person name="Puiu D."/>
            <person name="Wang H."/>
            <person name="Twardziok S.O."/>
            <person name="Deal K.R."/>
            <person name="Huo N."/>
            <person name="Zhu T."/>
            <person name="Wang L."/>
            <person name="Wang Y."/>
            <person name="McGuire P.E."/>
            <person name="Liu S."/>
            <person name="Long H."/>
            <person name="Ramasamy R.K."/>
            <person name="Rodriguez J.C."/>
            <person name="Van S.L."/>
            <person name="Yuan L."/>
            <person name="Wang Z."/>
            <person name="Xia Z."/>
            <person name="Xiao L."/>
            <person name="Anderson O.D."/>
            <person name="Ouyang S."/>
            <person name="Liang Y."/>
            <person name="Zimin A.V."/>
            <person name="Pertea G."/>
            <person name="Qi P."/>
            <person name="Bennetzen J.L."/>
            <person name="Dai X."/>
            <person name="Dawson M.W."/>
            <person name="Muller H.G."/>
            <person name="Kugler K."/>
            <person name="Rivarola-Duarte L."/>
            <person name="Spannagl M."/>
            <person name="Mayer K.F.X."/>
            <person name="Lu F.H."/>
            <person name="Bevan M.W."/>
            <person name="Leroy P."/>
            <person name="Li P."/>
            <person name="You F.M."/>
            <person name="Sun Q."/>
            <person name="Liu Z."/>
            <person name="Lyons E."/>
            <person name="Wicker T."/>
            <person name="Salzberg S.L."/>
            <person name="Devos K.M."/>
            <person name="Dvorak J."/>
        </authorList>
    </citation>
    <scope>NUCLEOTIDE SEQUENCE [LARGE SCALE GENOMIC DNA]</scope>
    <source>
        <strain evidence="1">cv. AL8/78</strain>
    </source>
</reference>
<sequence>MCLNRNVLVDGGITATNSTKPDSVWAALGGLRCRCNSSCHMDNILVQNTFVLLALDVEVFCILLCLVSKFEWPLSYFTTKPCDDIVRMQGADPYQEGACCIMYY</sequence>
<reference evidence="1" key="4">
    <citation type="submission" date="2019-03" db="UniProtKB">
        <authorList>
            <consortium name="EnsemblPlants"/>
        </authorList>
    </citation>
    <scope>IDENTIFICATION</scope>
</reference>
<reference evidence="2" key="2">
    <citation type="journal article" date="2017" name="Nat. Plants">
        <title>The Aegilops tauschii genome reveals multiple impacts of transposons.</title>
        <authorList>
            <person name="Zhao G."/>
            <person name="Zou C."/>
            <person name="Li K."/>
            <person name="Wang K."/>
            <person name="Li T."/>
            <person name="Gao L."/>
            <person name="Zhang X."/>
            <person name="Wang H."/>
            <person name="Yang Z."/>
            <person name="Liu X."/>
            <person name="Jiang W."/>
            <person name="Mao L."/>
            <person name="Kong X."/>
            <person name="Jiao Y."/>
            <person name="Jia J."/>
        </authorList>
    </citation>
    <scope>NUCLEOTIDE SEQUENCE [LARGE SCALE GENOMIC DNA]</scope>
    <source>
        <strain evidence="2">cv. AL8/78</strain>
    </source>
</reference>
<dbReference type="EnsemblPlants" id="AET2Gv20762700.5">
    <property type="protein sequence ID" value="AET2Gv20762700.5"/>
    <property type="gene ID" value="AET2Gv20762700"/>
</dbReference>